<comment type="caution">
    <text evidence="1">The sequence shown here is derived from an EMBL/GenBank/DDBJ whole genome shotgun (WGS) entry which is preliminary data.</text>
</comment>
<name>A0A433XAQ9_9HYPH</name>
<keyword evidence="2" id="KW-1185">Reference proteome</keyword>
<sequence length="77" mass="8630">MQARVRLQRTSGIQVIELPPGFEVPGTEAVIRRDGHRLIVEPVERPSLRDVLAGLEPLAFELPERDEGLLSTDQKKC</sequence>
<accession>A0A433XAQ9</accession>
<evidence type="ECO:0000313" key="1">
    <source>
        <dbReference type="EMBL" id="RUT31120.1"/>
    </source>
</evidence>
<dbReference type="EMBL" id="RZNJ01000003">
    <property type="protein sequence ID" value="RUT31120.1"/>
    <property type="molecule type" value="Genomic_DNA"/>
</dbReference>
<protein>
    <submittedName>
        <fullName evidence="1">AbrB/MazE/SpoVT family DNA-binding domain-containing protein</fullName>
    </submittedName>
</protein>
<dbReference type="AlphaFoldDB" id="A0A433XAQ9"/>
<keyword evidence="1" id="KW-0238">DNA-binding</keyword>
<gene>
    <name evidence="1" type="ORF">EMQ25_09620</name>
</gene>
<organism evidence="1 2">
    <name type="scientific">Arsenicitalea aurantiaca</name>
    <dbReference type="NCBI Taxonomy" id="1783274"/>
    <lineage>
        <taxon>Bacteria</taxon>
        <taxon>Pseudomonadati</taxon>
        <taxon>Pseudomonadota</taxon>
        <taxon>Alphaproteobacteria</taxon>
        <taxon>Hyphomicrobiales</taxon>
        <taxon>Devosiaceae</taxon>
        <taxon>Arsenicitalea</taxon>
    </lineage>
</organism>
<reference evidence="1 2" key="1">
    <citation type="journal article" date="2016" name="Int. J. Syst. Evol. Microbiol.">
        <title>Arsenicitalea aurantiaca gen. nov., sp. nov., a new member of the family Hyphomicrobiaceae, isolated from high-arsenic sediment.</title>
        <authorList>
            <person name="Mu Y."/>
            <person name="Zhou L."/>
            <person name="Zeng X.C."/>
            <person name="Liu L."/>
            <person name="Pan Y."/>
            <person name="Chen X."/>
            <person name="Wang J."/>
            <person name="Li S."/>
            <person name="Li W.J."/>
            <person name="Wang Y."/>
        </authorList>
    </citation>
    <scope>NUCLEOTIDE SEQUENCE [LARGE SCALE GENOMIC DNA]</scope>
    <source>
        <strain evidence="1 2">42-50</strain>
    </source>
</reference>
<dbReference type="Proteomes" id="UP000281547">
    <property type="component" value="Unassembled WGS sequence"/>
</dbReference>
<evidence type="ECO:0000313" key="2">
    <source>
        <dbReference type="Proteomes" id="UP000281547"/>
    </source>
</evidence>
<dbReference type="GO" id="GO:0003677">
    <property type="term" value="F:DNA binding"/>
    <property type="evidence" value="ECO:0007669"/>
    <property type="project" value="UniProtKB-KW"/>
</dbReference>
<proteinExistence type="predicted"/>